<accession>A0A839SY78</accession>
<protein>
    <recommendedName>
        <fullName evidence="1">YgjP-like metallopeptidase domain-containing protein</fullName>
    </recommendedName>
</protein>
<dbReference type="PANTHER" id="PTHR30399">
    <property type="entry name" value="UNCHARACTERIZED PROTEIN YGJP"/>
    <property type="match status" value="1"/>
</dbReference>
<reference evidence="2 3" key="1">
    <citation type="submission" date="2020-08" db="EMBL/GenBank/DDBJ databases">
        <title>Genomic Encyclopedia of Type Strains, Phase III (KMG-III): the genomes of soil and plant-associated and newly described type strains.</title>
        <authorList>
            <person name="Whitman W."/>
        </authorList>
    </citation>
    <scope>NUCLEOTIDE SEQUENCE [LARGE SCALE GENOMIC DNA]</scope>
    <source>
        <strain evidence="2 3">CECT 8803</strain>
    </source>
</reference>
<keyword evidence="3" id="KW-1185">Reference proteome</keyword>
<dbReference type="RefSeq" id="WP_183417306.1">
    <property type="nucleotide sequence ID" value="NZ_JACHXA010000008.1"/>
</dbReference>
<dbReference type="PANTHER" id="PTHR30399:SF1">
    <property type="entry name" value="UTP PYROPHOSPHATASE"/>
    <property type="match status" value="1"/>
</dbReference>
<sequence>MLWKSSLPESLEIDGRRLTLKVRRDIRARRLILRVDPADGGVALTIPKGTSNRTAIDFLERHEGWIAERLHKLPPLTPFTHGAAIPILGDLHRIEHRPDARGGVWREEQVVFVTGKPEHLQRRLTDYLKGEARKVCRTRSEALAGKIGEKVTRVTVRDTRSRWGSCSTSGALSFSWRLIMAPEAVLDYVIAHEVAHLRHHDHSPSFWRLVSELVPDHQTQRRWLKREGSLLWRFG</sequence>
<dbReference type="InterPro" id="IPR053136">
    <property type="entry name" value="UTP_pyrophosphatase-like"/>
</dbReference>
<comment type="caution">
    <text evidence="2">The sequence shown here is derived from an EMBL/GenBank/DDBJ whole genome shotgun (WGS) entry which is preliminary data.</text>
</comment>
<evidence type="ECO:0000313" key="2">
    <source>
        <dbReference type="EMBL" id="MBB3066496.1"/>
    </source>
</evidence>
<dbReference type="Pfam" id="PF01863">
    <property type="entry name" value="YgjP-like"/>
    <property type="match status" value="1"/>
</dbReference>
<dbReference type="Proteomes" id="UP000581135">
    <property type="component" value="Unassembled WGS sequence"/>
</dbReference>
<feature type="domain" description="YgjP-like metallopeptidase" evidence="1">
    <location>
        <begin position="30"/>
        <end position="226"/>
    </location>
</feature>
<organism evidence="2 3">
    <name type="scientific">Limibacillus halophilus</name>
    <dbReference type="NCBI Taxonomy" id="1579333"/>
    <lineage>
        <taxon>Bacteria</taxon>
        <taxon>Pseudomonadati</taxon>
        <taxon>Pseudomonadota</taxon>
        <taxon>Alphaproteobacteria</taxon>
        <taxon>Rhodospirillales</taxon>
        <taxon>Rhodovibrionaceae</taxon>
        <taxon>Limibacillus</taxon>
    </lineage>
</organism>
<evidence type="ECO:0000259" key="1">
    <source>
        <dbReference type="Pfam" id="PF01863"/>
    </source>
</evidence>
<gene>
    <name evidence="2" type="ORF">FHR98_002802</name>
</gene>
<dbReference type="Gene3D" id="3.30.2010.10">
    <property type="entry name" value="Metalloproteases ('zincins'), catalytic domain"/>
    <property type="match status" value="1"/>
</dbReference>
<proteinExistence type="predicted"/>
<dbReference type="CDD" id="cd07344">
    <property type="entry name" value="M48_yhfN_like"/>
    <property type="match status" value="1"/>
</dbReference>
<evidence type="ECO:0000313" key="3">
    <source>
        <dbReference type="Proteomes" id="UP000581135"/>
    </source>
</evidence>
<name>A0A839SY78_9PROT</name>
<dbReference type="AlphaFoldDB" id="A0A839SY78"/>
<dbReference type="EMBL" id="JACHXA010000008">
    <property type="protein sequence ID" value="MBB3066496.1"/>
    <property type="molecule type" value="Genomic_DNA"/>
</dbReference>
<dbReference type="InterPro" id="IPR002725">
    <property type="entry name" value="YgjP-like_metallopeptidase"/>
</dbReference>